<sequence>MPFVVINNISHSWSPRWSLLALLAIRSKDEKYVQQLLEEGTPVNGILGAGCTKFAYPTSLHLAVTSRNTRLVKLLLDKGVHAYAKNWHGETPLMVAAKLQDLTSIDLLLSHDFKDSRDDDGFRHLHIACMRNRLDLVKEVILLNQGSYMNADVSRESLHWPSYTALHFAVHFGSIEVVEFLLHCGADITVGDSRHFTPLHLADLQQNEIIIDMILVAHKSEFKNPKDLHGYSHFHIACTRDDPSIVEHFLKIGVDIDLEVQSSRWEGWRPIHFAIYNDCMHVLKLLLQNQTSMKSECVSRLLVDAFLVENQTVQNLIQVVRFNNSAMVKKVENKLNQLYVDCIHSNDEKMRELLSDNQYNHGKLKNFVDRESPLWDGSTLLHLAARYQSELVKDSLLDYVPDIMVQDCQGKTPLHIAFERGSQTIAHLIVEKIVIPCQSLSDNNGLSTFHILCTTDRLDLIENFLKSGEDINAQVGNQSVFWSDVTPLHFACKFIKPRVVECLLKYNASVSILNRFNLNLFDFTTHELYSSDYISQNQSRFEILMKILIYGGQDAGEKFNVSNEQGILPLHAFCASSSVNFGNC</sequence>
<accession>A0ACC2NFN5</accession>
<comment type="caution">
    <text evidence="1">The sequence shown here is derived from an EMBL/GenBank/DDBJ whole genome shotgun (WGS) entry which is preliminary data.</text>
</comment>
<name>A0ACC2NFN5_9HYME</name>
<reference evidence="1" key="1">
    <citation type="submission" date="2023-04" db="EMBL/GenBank/DDBJ databases">
        <title>A chromosome-level genome assembly of the parasitoid wasp Eretmocerus hayati.</title>
        <authorList>
            <person name="Zhong Y."/>
            <person name="Liu S."/>
            <person name="Liu Y."/>
        </authorList>
    </citation>
    <scope>NUCLEOTIDE SEQUENCE</scope>
    <source>
        <strain evidence="1">ZJU_SS_LIU_2023</strain>
    </source>
</reference>
<gene>
    <name evidence="1" type="ORF">QAD02_001239</name>
</gene>
<evidence type="ECO:0000313" key="1">
    <source>
        <dbReference type="EMBL" id="KAJ8669980.1"/>
    </source>
</evidence>
<protein>
    <submittedName>
        <fullName evidence="1">Uncharacterized protein</fullName>
    </submittedName>
</protein>
<evidence type="ECO:0000313" key="2">
    <source>
        <dbReference type="Proteomes" id="UP001239111"/>
    </source>
</evidence>
<proteinExistence type="predicted"/>
<dbReference type="Proteomes" id="UP001239111">
    <property type="component" value="Chromosome 3"/>
</dbReference>
<dbReference type="EMBL" id="CM056743">
    <property type="protein sequence ID" value="KAJ8669980.1"/>
    <property type="molecule type" value="Genomic_DNA"/>
</dbReference>
<keyword evidence="2" id="KW-1185">Reference proteome</keyword>
<organism evidence="1 2">
    <name type="scientific">Eretmocerus hayati</name>
    <dbReference type="NCBI Taxonomy" id="131215"/>
    <lineage>
        <taxon>Eukaryota</taxon>
        <taxon>Metazoa</taxon>
        <taxon>Ecdysozoa</taxon>
        <taxon>Arthropoda</taxon>
        <taxon>Hexapoda</taxon>
        <taxon>Insecta</taxon>
        <taxon>Pterygota</taxon>
        <taxon>Neoptera</taxon>
        <taxon>Endopterygota</taxon>
        <taxon>Hymenoptera</taxon>
        <taxon>Apocrita</taxon>
        <taxon>Proctotrupomorpha</taxon>
        <taxon>Chalcidoidea</taxon>
        <taxon>Aphelinidae</taxon>
        <taxon>Aphelininae</taxon>
        <taxon>Eretmocerus</taxon>
    </lineage>
</organism>